<dbReference type="InterPro" id="IPR000048">
    <property type="entry name" value="IQ_motif_EF-hand-BS"/>
</dbReference>
<evidence type="ECO:0000256" key="2">
    <source>
        <dbReference type="ARBA" id="ARBA00024341"/>
    </source>
</evidence>
<comment type="similarity">
    <text evidence="2">Belongs to the IQD family.</text>
</comment>
<dbReference type="PROSITE" id="PS50096">
    <property type="entry name" value="IQ"/>
    <property type="match status" value="1"/>
</dbReference>
<evidence type="ECO:0000313" key="5">
    <source>
        <dbReference type="Proteomes" id="UP001443914"/>
    </source>
</evidence>
<gene>
    <name evidence="4" type="ORF">RND81_08G075700</name>
</gene>
<evidence type="ECO:0008006" key="6">
    <source>
        <dbReference type="Google" id="ProtNLM"/>
    </source>
</evidence>
<feature type="region of interest" description="Disordered" evidence="3">
    <location>
        <begin position="17"/>
        <end position="52"/>
    </location>
</feature>
<evidence type="ECO:0000256" key="3">
    <source>
        <dbReference type="SAM" id="MobiDB-lite"/>
    </source>
</evidence>
<feature type="compositionally biased region" description="Low complexity" evidence="3">
    <location>
        <begin position="251"/>
        <end position="264"/>
    </location>
</feature>
<feature type="compositionally biased region" description="Basic and acidic residues" evidence="3">
    <location>
        <begin position="17"/>
        <end position="28"/>
    </location>
</feature>
<dbReference type="EMBL" id="JBDFQZ010000008">
    <property type="protein sequence ID" value="KAK9697998.1"/>
    <property type="molecule type" value="Genomic_DNA"/>
</dbReference>
<feature type="compositionally biased region" description="Polar residues" evidence="3">
    <location>
        <begin position="241"/>
        <end position="250"/>
    </location>
</feature>
<feature type="compositionally biased region" description="Polar residues" evidence="3">
    <location>
        <begin position="40"/>
        <end position="52"/>
    </location>
</feature>
<name>A0AAW1J4P9_SAPOF</name>
<accession>A0AAW1J4P9</accession>
<dbReference type="GO" id="GO:0005516">
    <property type="term" value="F:calmodulin binding"/>
    <property type="evidence" value="ECO:0007669"/>
    <property type="project" value="UniProtKB-KW"/>
</dbReference>
<feature type="compositionally biased region" description="Basic and acidic residues" evidence="3">
    <location>
        <begin position="291"/>
        <end position="300"/>
    </location>
</feature>
<organism evidence="4 5">
    <name type="scientific">Saponaria officinalis</name>
    <name type="common">Common soapwort</name>
    <name type="synonym">Lychnis saponaria</name>
    <dbReference type="NCBI Taxonomy" id="3572"/>
    <lineage>
        <taxon>Eukaryota</taxon>
        <taxon>Viridiplantae</taxon>
        <taxon>Streptophyta</taxon>
        <taxon>Embryophyta</taxon>
        <taxon>Tracheophyta</taxon>
        <taxon>Spermatophyta</taxon>
        <taxon>Magnoliopsida</taxon>
        <taxon>eudicotyledons</taxon>
        <taxon>Gunneridae</taxon>
        <taxon>Pentapetalae</taxon>
        <taxon>Caryophyllales</taxon>
        <taxon>Caryophyllaceae</taxon>
        <taxon>Caryophylleae</taxon>
        <taxon>Saponaria</taxon>
    </lineage>
</organism>
<dbReference type="AlphaFoldDB" id="A0AAW1J4P9"/>
<protein>
    <recommendedName>
        <fullName evidence="6">Protein IQ-DOMAIN 1</fullName>
    </recommendedName>
</protein>
<comment type="caution">
    <text evidence="4">The sequence shown here is derived from an EMBL/GenBank/DDBJ whole genome shotgun (WGS) entry which is preliminary data.</text>
</comment>
<sequence length="300" mass="33850">MGSGDWFKTLISKKTVKLDKPKKSKGSDKSTGSKSKSLTHKNNANGKVTSKSTAALPKLSEDVAAIRIQTAFRAYMARKTLRRMKGIIRFQKLTERKSVTKQCSSTLTHLHNWSRMQAEIRGRRLCMVTEGRRTQKMLDSQLKLEAKLHDLEVEWNSGADTMEEILARVHQREEAAVKRERAMAYAFNHQWRANCNQNQGPYGSELGKADWGWSWKERWIAARPWESRLPSQSVSPKKVQNKSTNKAGKTSNLLSSPKSVPSKPAMLKGKSPGNGRRLSYPGAEKPAVQESDTKVREKTI</sequence>
<dbReference type="PANTHER" id="PTHR32295:SF93">
    <property type="entry name" value="PROTEIN IQ-DOMAIN 9"/>
    <property type="match status" value="1"/>
</dbReference>
<reference evidence="4" key="1">
    <citation type="submission" date="2024-03" db="EMBL/GenBank/DDBJ databases">
        <title>WGS assembly of Saponaria officinalis var. Norfolk2.</title>
        <authorList>
            <person name="Jenkins J."/>
            <person name="Shu S."/>
            <person name="Grimwood J."/>
            <person name="Barry K."/>
            <person name="Goodstein D."/>
            <person name="Schmutz J."/>
            <person name="Leebens-Mack J."/>
            <person name="Osbourn A."/>
        </authorList>
    </citation>
    <scope>NUCLEOTIDE SEQUENCE [LARGE SCALE GENOMIC DNA]</scope>
    <source>
        <strain evidence="4">JIC</strain>
    </source>
</reference>
<keyword evidence="5" id="KW-1185">Reference proteome</keyword>
<dbReference type="Proteomes" id="UP001443914">
    <property type="component" value="Unassembled WGS sequence"/>
</dbReference>
<dbReference type="PANTHER" id="PTHR32295">
    <property type="entry name" value="IQ-DOMAIN 5-RELATED"/>
    <property type="match status" value="1"/>
</dbReference>
<dbReference type="Pfam" id="PF00612">
    <property type="entry name" value="IQ"/>
    <property type="match status" value="1"/>
</dbReference>
<evidence type="ECO:0000256" key="1">
    <source>
        <dbReference type="ARBA" id="ARBA00022860"/>
    </source>
</evidence>
<evidence type="ECO:0000313" key="4">
    <source>
        <dbReference type="EMBL" id="KAK9697998.1"/>
    </source>
</evidence>
<keyword evidence="1" id="KW-0112">Calmodulin-binding</keyword>
<feature type="region of interest" description="Disordered" evidence="3">
    <location>
        <begin position="229"/>
        <end position="300"/>
    </location>
</feature>
<proteinExistence type="inferred from homology"/>
<dbReference type="CDD" id="cd23767">
    <property type="entry name" value="IQCD"/>
    <property type="match status" value="1"/>
</dbReference>